<evidence type="ECO:0000313" key="3">
    <source>
        <dbReference type="WBParaSite" id="BTMF_0001195501-mRNA-1"/>
    </source>
</evidence>
<proteinExistence type="predicted"/>
<gene>
    <name evidence="1" type="ORF">BTMF_LOCUS9983</name>
</gene>
<accession>A0A0R3QW47</accession>
<reference evidence="3" key="1">
    <citation type="submission" date="2017-02" db="UniProtKB">
        <authorList>
            <consortium name="WormBaseParasite"/>
        </authorList>
    </citation>
    <scope>IDENTIFICATION</scope>
</reference>
<organism evidence="3">
    <name type="scientific">Brugia timori</name>
    <dbReference type="NCBI Taxonomy" id="42155"/>
    <lineage>
        <taxon>Eukaryota</taxon>
        <taxon>Metazoa</taxon>
        <taxon>Ecdysozoa</taxon>
        <taxon>Nematoda</taxon>
        <taxon>Chromadorea</taxon>
        <taxon>Rhabditida</taxon>
        <taxon>Spirurina</taxon>
        <taxon>Spiruromorpha</taxon>
        <taxon>Filarioidea</taxon>
        <taxon>Onchocercidae</taxon>
        <taxon>Brugia</taxon>
    </lineage>
</organism>
<evidence type="ECO:0000313" key="1">
    <source>
        <dbReference type="EMBL" id="VDO33874.1"/>
    </source>
</evidence>
<dbReference type="WBParaSite" id="BTMF_0001195501-mRNA-1">
    <property type="protein sequence ID" value="BTMF_0001195501-mRNA-1"/>
    <property type="gene ID" value="BTMF_0001195501"/>
</dbReference>
<sequence length="62" mass="7279">MFFLNQKMYLWRKNSMINNKFASQCLISNAQFSAFIISCRLMIIAVLCYVAVECSICMFIYC</sequence>
<dbReference type="Proteomes" id="UP000280834">
    <property type="component" value="Unassembled WGS sequence"/>
</dbReference>
<reference evidence="1 2" key="2">
    <citation type="submission" date="2018-11" db="EMBL/GenBank/DDBJ databases">
        <authorList>
            <consortium name="Pathogen Informatics"/>
        </authorList>
    </citation>
    <scope>NUCLEOTIDE SEQUENCE [LARGE SCALE GENOMIC DNA]</scope>
</reference>
<evidence type="ECO:0000313" key="2">
    <source>
        <dbReference type="Proteomes" id="UP000280834"/>
    </source>
</evidence>
<keyword evidence="2" id="KW-1185">Reference proteome</keyword>
<dbReference type="AlphaFoldDB" id="A0A0R3QW47"/>
<name>A0A0R3QW47_9BILA</name>
<dbReference type="EMBL" id="UZAG01017276">
    <property type="protein sequence ID" value="VDO33874.1"/>
    <property type="molecule type" value="Genomic_DNA"/>
</dbReference>
<protein>
    <submittedName>
        <fullName evidence="3">7TM_GPCR_Srx domain-containing protein</fullName>
    </submittedName>
</protein>